<dbReference type="EMBL" id="UINC01052113">
    <property type="protein sequence ID" value="SVB67056.1"/>
    <property type="molecule type" value="Genomic_DNA"/>
</dbReference>
<accession>A0A382FVC3</accession>
<dbReference type="Gene3D" id="3.90.198.10">
    <property type="entry name" value="Replication Fork Single-Stranded Dna Binding Protein"/>
    <property type="match status" value="1"/>
</dbReference>
<evidence type="ECO:0000313" key="5">
    <source>
        <dbReference type="EMBL" id="SVB67056.1"/>
    </source>
</evidence>
<sequence length="256" mass="29034">MDLDLVKRRLNQLQATNQRTSVLWKPQPGTQIIRIVPYKFNKDNPFIELFFHYNLGGKSHLSPISFGRPDPIEEFAQKLKTSGNRDDYRLGKKLEAKMRTFAPVIVRGEEKEGVKFWGFGKTVYQELLSVISDPDYGDITDPLNGRDVNVEFKTAEETGATFPSTAIRVKPVTAPISEDKNILELVSDSQRELTEIYQEKTYDELTEILNDWLEGKSEETADTKKGESVTSDKVAETTKTVESVSSAFDELFNQNA</sequence>
<dbReference type="Pfam" id="PF08804">
    <property type="entry name" value="gp32"/>
    <property type="match status" value="1"/>
</dbReference>
<evidence type="ECO:0000259" key="4">
    <source>
        <dbReference type="Pfam" id="PF08804"/>
    </source>
</evidence>
<dbReference type="GO" id="GO:0039693">
    <property type="term" value="P:viral DNA genome replication"/>
    <property type="evidence" value="ECO:0007669"/>
    <property type="project" value="UniProtKB-KW"/>
</dbReference>
<dbReference type="InterPro" id="IPR012340">
    <property type="entry name" value="NA-bd_OB-fold"/>
</dbReference>
<organism evidence="5">
    <name type="scientific">marine metagenome</name>
    <dbReference type="NCBI Taxonomy" id="408172"/>
    <lineage>
        <taxon>unclassified sequences</taxon>
        <taxon>metagenomes</taxon>
        <taxon>ecological metagenomes</taxon>
    </lineage>
</organism>
<evidence type="ECO:0000256" key="2">
    <source>
        <dbReference type="ARBA" id="ARBA00023109"/>
    </source>
</evidence>
<protein>
    <recommendedName>
        <fullName evidence="4">Bacteriophage T4 Gp32 single-stranded DNA-binding domain-containing protein</fullName>
    </recommendedName>
</protein>
<keyword evidence="1" id="KW-0678">Repressor</keyword>
<dbReference type="SUPFAM" id="SSF50249">
    <property type="entry name" value="Nucleic acid-binding proteins"/>
    <property type="match status" value="1"/>
</dbReference>
<reference evidence="5" key="1">
    <citation type="submission" date="2018-05" db="EMBL/GenBank/DDBJ databases">
        <authorList>
            <person name="Lanie J.A."/>
            <person name="Ng W.-L."/>
            <person name="Kazmierczak K.M."/>
            <person name="Andrzejewski T.M."/>
            <person name="Davidsen T.M."/>
            <person name="Wayne K.J."/>
            <person name="Tettelin H."/>
            <person name="Glass J.I."/>
            <person name="Rusch D."/>
            <person name="Podicherti R."/>
            <person name="Tsui H.-C.T."/>
            <person name="Winkler M.E."/>
        </authorList>
    </citation>
    <scope>NUCLEOTIDE SEQUENCE</scope>
</reference>
<keyword evidence="2" id="KW-1194">Viral DNA replication</keyword>
<evidence type="ECO:0000256" key="1">
    <source>
        <dbReference type="ARBA" id="ARBA00022491"/>
    </source>
</evidence>
<dbReference type="AlphaFoldDB" id="A0A382FVC3"/>
<gene>
    <name evidence="5" type="ORF">METZ01_LOCUS219910</name>
</gene>
<proteinExistence type="predicted"/>
<dbReference type="InterPro" id="IPR012339">
    <property type="entry name" value="Phage_T4_Gp32_ssDNA-bd"/>
</dbReference>
<name>A0A382FVC3_9ZZZZ</name>
<evidence type="ECO:0000256" key="3">
    <source>
        <dbReference type="SAM" id="MobiDB-lite"/>
    </source>
</evidence>
<keyword evidence="2" id="KW-0235">DNA replication</keyword>
<feature type="domain" description="Bacteriophage T4 Gp32 single-stranded DNA-binding" evidence="4">
    <location>
        <begin position="29"/>
        <end position="208"/>
    </location>
</feature>
<feature type="region of interest" description="Disordered" evidence="3">
    <location>
        <begin position="216"/>
        <end position="240"/>
    </location>
</feature>
<dbReference type="GO" id="GO:0003697">
    <property type="term" value="F:single-stranded DNA binding"/>
    <property type="evidence" value="ECO:0007669"/>
    <property type="project" value="InterPro"/>
</dbReference>
<dbReference type="InterPro" id="IPR044947">
    <property type="entry name" value="Phage_T4_Gp32_ssDNA-bd_sf"/>
</dbReference>
<feature type="compositionally biased region" description="Basic and acidic residues" evidence="3">
    <location>
        <begin position="216"/>
        <end position="227"/>
    </location>
</feature>